<dbReference type="PANTHER" id="PTHR30469">
    <property type="entry name" value="MULTIDRUG RESISTANCE PROTEIN MDTA"/>
    <property type="match status" value="1"/>
</dbReference>
<sequence length="379" mass="41466">MLMVALALLLWRPWQGSPVPVYRLDNRPLVQDVVASGRIVARERTRLGSEAAGVVVERFVREGDTVTAGQLLVRLRNDEALARLAEAEAVLDQLQDVRRQQVAAELREAEVALVQAEREARRRHDLAARNAMPRETAEQAQQVLDTARLRRDRARLAQRDLAGDGPEERTLRERAAVAAAVLARTEVRSPFDGVVAARLVEVGDAVQAGQQLFDIVRLPAVNEAVIPVDEKFLDRLAVGQSAVVIADAFLDRPFQAVVDRISPQVDPQRGTVDVHLLPQSVPDYLREDMTVSATIRTASKDDALVVPNDALASRRGDRATVQVLRGDRAVVVPVRLGLRGLFASEVLEGLVAGDLVLANAAPVGDRRLSPQEQAFPDDL</sequence>
<dbReference type="NCBIfam" id="TIGR01730">
    <property type="entry name" value="RND_mfp"/>
    <property type="match status" value="1"/>
</dbReference>
<proteinExistence type="inferred from homology"/>
<evidence type="ECO:0000313" key="5">
    <source>
        <dbReference type="Proteomes" id="UP000245212"/>
    </source>
</evidence>
<dbReference type="GO" id="GO:1990281">
    <property type="term" value="C:efflux pump complex"/>
    <property type="evidence" value="ECO:0007669"/>
    <property type="project" value="TreeGrafter"/>
</dbReference>
<evidence type="ECO:0000313" key="4">
    <source>
        <dbReference type="EMBL" id="PWF22605.1"/>
    </source>
</evidence>
<evidence type="ECO:0000259" key="3">
    <source>
        <dbReference type="Pfam" id="PF25973"/>
    </source>
</evidence>
<organism evidence="4 5">
    <name type="scientific">Corticimicrobacter populi</name>
    <dbReference type="NCBI Taxonomy" id="2175229"/>
    <lineage>
        <taxon>Bacteria</taxon>
        <taxon>Pseudomonadati</taxon>
        <taxon>Pseudomonadota</taxon>
        <taxon>Betaproteobacteria</taxon>
        <taxon>Burkholderiales</taxon>
        <taxon>Alcaligenaceae</taxon>
        <taxon>Corticimicrobacter</taxon>
    </lineage>
</organism>
<evidence type="ECO:0000256" key="1">
    <source>
        <dbReference type="ARBA" id="ARBA00009477"/>
    </source>
</evidence>
<dbReference type="Proteomes" id="UP000245212">
    <property type="component" value="Unassembled WGS sequence"/>
</dbReference>
<dbReference type="SUPFAM" id="SSF111369">
    <property type="entry name" value="HlyD-like secretion proteins"/>
    <property type="match status" value="1"/>
</dbReference>
<gene>
    <name evidence="4" type="ORF">DD235_11010</name>
</gene>
<dbReference type="GO" id="GO:0015562">
    <property type="term" value="F:efflux transmembrane transporter activity"/>
    <property type="evidence" value="ECO:0007669"/>
    <property type="project" value="TreeGrafter"/>
</dbReference>
<dbReference type="Pfam" id="PF25973">
    <property type="entry name" value="BSH_CzcB"/>
    <property type="match status" value="1"/>
</dbReference>
<dbReference type="Gene3D" id="1.10.287.470">
    <property type="entry name" value="Helix hairpin bin"/>
    <property type="match status" value="1"/>
</dbReference>
<dbReference type="Gene3D" id="2.40.420.20">
    <property type="match status" value="1"/>
</dbReference>
<comment type="similarity">
    <text evidence="1">Belongs to the membrane fusion protein (MFP) (TC 8.A.1) family.</text>
</comment>
<dbReference type="EMBL" id="QETA01000004">
    <property type="protein sequence ID" value="PWF22605.1"/>
    <property type="molecule type" value="Genomic_DNA"/>
</dbReference>
<feature type="domain" description="CzcB-like barrel-sandwich hybrid" evidence="3">
    <location>
        <begin position="49"/>
        <end position="215"/>
    </location>
</feature>
<name>A0A2V1JW97_9BURK</name>
<dbReference type="Gene3D" id="2.40.50.100">
    <property type="match status" value="1"/>
</dbReference>
<dbReference type="PANTHER" id="PTHR30469:SF15">
    <property type="entry name" value="HLYD FAMILY OF SECRETION PROTEINS"/>
    <property type="match status" value="1"/>
</dbReference>
<accession>A0A2V1JW97</accession>
<dbReference type="Gene3D" id="2.40.30.170">
    <property type="match status" value="1"/>
</dbReference>
<comment type="caution">
    <text evidence="4">The sequence shown here is derived from an EMBL/GenBank/DDBJ whole genome shotgun (WGS) entry which is preliminary data.</text>
</comment>
<evidence type="ECO:0000256" key="2">
    <source>
        <dbReference type="SAM" id="Coils"/>
    </source>
</evidence>
<dbReference type="InterPro" id="IPR006143">
    <property type="entry name" value="RND_pump_MFP"/>
</dbReference>
<reference evidence="5" key="1">
    <citation type="submission" date="2018-05" db="EMBL/GenBank/DDBJ databases">
        <authorList>
            <person name="Li Y."/>
        </authorList>
    </citation>
    <scope>NUCLEOTIDE SEQUENCE [LARGE SCALE GENOMIC DNA]</scope>
    <source>
        <strain evidence="5">3d-2-2</strain>
    </source>
</reference>
<dbReference type="InterPro" id="IPR058647">
    <property type="entry name" value="BSH_CzcB-like"/>
</dbReference>
<feature type="coiled-coil region" evidence="2">
    <location>
        <begin position="77"/>
        <end position="157"/>
    </location>
</feature>
<dbReference type="AlphaFoldDB" id="A0A2V1JW97"/>
<keyword evidence="5" id="KW-1185">Reference proteome</keyword>
<protein>
    <submittedName>
        <fullName evidence="4">Efflux RND transporter periplasmic adaptor subunit</fullName>
    </submittedName>
</protein>
<keyword evidence="2" id="KW-0175">Coiled coil</keyword>